<dbReference type="PANTHER" id="PTHR43818">
    <property type="entry name" value="BCDNA.GH03377"/>
    <property type="match status" value="1"/>
</dbReference>
<protein>
    <submittedName>
        <fullName evidence="2">Oxidoreductase</fullName>
    </submittedName>
</protein>
<evidence type="ECO:0000313" key="2">
    <source>
        <dbReference type="EMBL" id="VAX42275.1"/>
    </source>
</evidence>
<dbReference type="SUPFAM" id="SSF55347">
    <property type="entry name" value="Glyceraldehyde-3-phosphate dehydrogenase-like, C-terminal domain"/>
    <property type="match status" value="1"/>
</dbReference>
<proteinExistence type="predicted"/>
<accession>A0A3B1E6W0</accession>
<dbReference type="Pfam" id="PF22725">
    <property type="entry name" value="GFO_IDH_MocA_C3"/>
    <property type="match status" value="1"/>
</dbReference>
<dbReference type="InterPro" id="IPR050463">
    <property type="entry name" value="Gfo/Idh/MocA_oxidrdct_glycsds"/>
</dbReference>
<organism evidence="2">
    <name type="scientific">hydrothermal vent metagenome</name>
    <dbReference type="NCBI Taxonomy" id="652676"/>
    <lineage>
        <taxon>unclassified sequences</taxon>
        <taxon>metagenomes</taxon>
        <taxon>ecological metagenomes</taxon>
    </lineage>
</organism>
<sequence>NWLYFTWLSGDHITEQHVHNLDVINWINGGPPVRAMGMGGRQVRTDPRFGHIFDHFAVEYEYANGFVLTSMCRQTNGCANRVEERVRGTLGSSKTTSGFAEIYGPNEWKFSGTQLSPYIQEHKDLIAAIRSGDRVNELRRVAESTLTAIMGRMSAYTGKEVTWDFAMNSKLDLTPKSYDFGPIEIPPVPMPGKTPLV</sequence>
<feature type="domain" description="GFO/IDH/MocA-like oxidoreductase" evidence="1">
    <location>
        <begin position="8"/>
        <end position="92"/>
    </location>
</feature>
<name>A0A3B1E6W0_9ZZZZ</name>
<feature type="non-terminal residue" evidence="2">
    <location>
        <position position="1"/>
    </location>
</feature>
<dbReference type="AlphaFoldDB" id="A0A3B1E6W0"/>
<gene>
    <name evidence="2" type="ORF">MNBD_PLANCTO03-1785</name>
</gene>
<evidence type="ECO:0000259" key="1">
    <source>
        <dbReference type="Pfam" id="PF22725"/>
    </source>
</evidence>
<reference evidence="2" key="1">
    <citation type="submission" date="2018-06" db="EMBL/GenBank/DDBJ databases">
        <authorList>
            <person name="Zhirakovskaya E."/>
        </authorList>
    </citation>
    <scope>NUCLEOTIDE SEQUENCE</scope>
</reference>
<dbReference type="Gene3D" id="3.30.360.10">
    <property type="entry name" value="Dihydrodipicolinate Reductase, domain 2"/>
    <property type="match status" value="1"/>
</dbReference>
<dbReference type="EMBL" id="UOGK01000669">
    <property type="protein sequence ID" value="VAX42275.1"/>
    <property type="molecule type" value="Genomic_DNA"/>
</dbReference>
<dbReference type="InterPro" id="IPR055170">
    <property type="entry name" value="GFO_IDH_MocA-like_dom"/>
</dbReference>
<dbReference type="PANTHER" id="PTHR43818:SF5">
    <property type="entry name" value="OXIDOREDUCTASE FAMILY PROTEIN"/>
    <property type="match status" value="1"/>
</dbReference>